<reference evidence="1 2" key="1">
    <citation type="submission" date="2017-02" db="EMBL/GenBank/DDBJ databases">
        <title>Shigella flexneri specific phage SFN6B.</title>
        <authorList>
            <person name="Sia S.C."/>
            <person name="Tan G.C."/>
        </authorList>
    </citation>
    <scope>NUCLEOTIDE SEQUENCE [LARGE SCALE GENOMIC DNA]</scope>
</reference>
<dbReference type="RefSeq" id="YP_009798585.1">
    <property type="nucleotide sequence ID" value="NC_047929.1"/>
</dbReference>
<accession>A0A2P0XMW9</accession>
<dbReference type="GeneID" id="54989049"/>
<proteinExistence type="predicted"/>
<dbReference type="KEGG" id="vg:54989049"/>
<dbReference type="Pfam" id="PF23929">
    <property type="entry name" value="DUF7267"/>
    <property type="match status" value="1"/>
</dbReference>
<dbReference type="Proteomes" id="UP000240208">
    <property type="component" value="Segment"/>
</dbReference>
<sequence>MASKYGKNPETLLMRRQQPTIEGLAREYSAKAALRQHYEKQAKRLGMTLRGYCQRFNVRGVV</sequence>
<name>A0A2P0XMW9_9CAUD</name>
<evidence type="ECO:0000313" key="1">
    <source>
        <dbReference type="EMBL" id="AVD98960.1"/>
    </source>
</evidence>
<protein>
    <submittedName>
        <fullName evidence="1">Uncharacterized protein</fullName>
    </submittedName>
</protein>
<dbReference type="EMBL" id="KY684082">
    <property type="protein sequence ID" value="AVD98960.1"/>
    <property type="molecule type" value="Genomic_DNA"/>
</dbReference>
<keyword evidence="2" id="KW-1185">Reference proteome</keyword>
<evidence type="ECO:0000313" key="2">
    <source>
        <dbReference type="Proteomes" id="UP000240208"/>
    </source>
</evidence>
<dbReference type="InterPro" id="IPR055691">
    <property type="entry name" value="DUF7267"/>
</dbReference>
<organism evidence="1 2">
    <name type="scientific">Shigella phage SFN6B</name>
    <dbReference type="NCBI Taxonomy" id="1785176"/>
    <lineage>
        <taxon>Viruses</taxon>
        <taxon>Duplodnaviria</taxon>
        <taxon>Heunggongvirae</taxon>
        <taxon>Uroviricota</taxon>
        <taxon>Caudoviricetes</taxon>
        <taxon>Autographivirales</taxon>
        <taxon>Autoscriptoviridae</taxon>
        <taxon>Slopekvirinae</taxon>
        <taxon>Drulisvirus</taxon>
        <taxon>Drulisvirus SFN6B</taxon>
    </lineage>
</organism>